<accession>A0A1V2H6E6</accession>
<protein>
    <submittedName>
        <fullName evidence="5">MarR family transcriptional regulator</fullName>
    </submittedName>
</protein>
<evidence type="ECO:0000256" key="1">
    <source>
        <dbReference type="ARBA" id="ARBA00023015"/>
    </source>
</evidence>
<dbReference type="Pfam" id="PF01047">
    <property type="entry name" value="MarR"/>
    <property type="match status" value="1"/>
</dbReference>
<dbReference type="InterPro" id="IPR036390">
    <property type="entry name" value="WH_DNA-bd_sf"/>
</dbReference>
<evidence type="ECO:0000313" key="5">
    <source>
        <dbReference type="EMBL" id="ONG56164.1"/>
    </source>
</evidence>
<feature type="domain" description="HTH marR-type" evidence="4">
    <location>
        <begin position="11"/>
        <end position="143"/>
    </location>
</feature>
<dbReference type="AlphaFoldDB" id="A0A1V2H6E6"/>
<evidence type="ECO:0000256" key="3">
    <source>
        <dbReference type="ARBA" id="ARBA00023163"/>
    </source>
</evidence>
<dbReference type="PROSITE" id="PS50995">
    <property type="entry name" value="HTH_MARR_2"/>
    <property type="match status" value="1"/>
</dbReference>
<reference evidence="5 6" key="1">
    <citation type="submission" date="2016-10" db="EMBL/GenBank/DDBJ databases">
        <title>Draft Genome sequence of Roseomonas sp. strain M3.</title>
        <authorList>
            <person name="Subhash Y."/>
            <person name="Lee S."/>
        </authorList>
    </citation>
    <scope>NUCLEOTIDE SEQUENCE [LARGE SCALE GENOMIC DNA]</scope>
    <source>
        <strain evidence="5 6">M3</strain>
    </source>
</reference>
<dbReference type="SMART" id="SM00347">
    <property type="entry name" value="HTH_MARR"/>
    <property type="match status" value="1"/>
</dbReference>
<evidence type="ECO:0000259" key="4">
    <source>
        <dbReference type="PROSITE" id="PS50995"/>
    </source>
</evidence>
<dbReference type="OrthoDB" id="7427954at2"/>
<evidence type="ECO:0000256" key="2">
    <source>
        <dbReference type="ARBA" id="ARBA00023125"/>
    </source>
</evidence>
<dbReference type="PANTHER" id="PTHR33164:SF64">
    <property type="entry name" value="TRANSCRIPTIONAL REGULATOR SLYA"/>
    <property type="match status" value="1"/>
</dbReference>
<organism evidence="5 6">
    <name type="scientific">Teichococcus deserti</name>
    <dbReference type="NCBI Taxonomy" id="1817963"/>
    <lineage>
        <taxon>Bacteria</taxon>
        <taxon>Pseudomonadati</taxon>
        <taxon>Pseudomonadota</taxon>
        <taxon>Alphaproteobacteria</taxon>
        <taxon>Acetobacterales</taxon>
        <taxon>Roseomonadaceae</taxon>
        <taxon>Roseomonas</taxon>
    </lineage>
</organism>
<comment type="caution">
    <text evidence="5">The sequence shown here is derived from an EMBL/GenBank/DDBJ whole genome shotgun (WGS) entry which is preliminary data.</text>
</comment>
<dbReference type="SUPFAM" id="SSF46785">
    <property type="entry name" value="Winged helix' DNA-binding domain"/>
    <property type="match status" value="1"/>
</dbReference>
<dbReference type="PROSITE" id="PS01117">
    <property type="entry name" value="HTH_MARR_1"/>
    <property type="match status" value="1"/>
</dbReference>
<keyword evidence="1" id="KW-0805">Transcription regulation</keyword>
<dbReference type="Proteomes" id="UP000188879">
    <property type="component" value="Unassembled WGS sequence"/>
</dbReference>
<dbReference type="GO" id="GO:0003677">
    <property type="term" value="F:DNA binding"/>
    <property type="evidence" value="ECO:0007669"/>
    <property type="project" value="UniProtKB-KW"/>
</dbReference>
<dbReference type="GO" id="GO:0006950">
    <property type="term" value="P:response to stress"/>
    <property type="evidence" value="ECO:0007669"/>
    <property type="project" value="TreeGrafter"/>
</dbReference>
<dbReference type="EMBL" id="MLCO01000050">
    <property type="protein sequence ID" value="ONG56164.1"/>
    <property type="molecule type" value="Genomic_DNA"/>
</dbReference>
<keyword evidence="3" id="KW-0804">Transcription</keyword>
<proteinExistence type="predicted"/>
<dbReference type="Gene3D" id="1.10.10.10">
    <property type="entry name" value="Winged helix-like DNA-binding domain superfamily/Winged helix DNA-binding domain"/>
    <property type="match status" value="1"/>
</dbReference>
<dbReference type="GO" id="GO:0003700">
    <property type="term" value="F:DNA-binding transcription factor activity"/>
    <property type="evidence" value="ECO:0007669"/>
    <property type="project" value="InterPro"/>
</dbReference>
<dbReference type="InterPro" id="IPR000835">
    <property type="entry name" value="HTH_MarR-typ"/>
</dbReference>
<dbReference type="PRINTS" id="PR00598">
    <property type="entry name" value="HTHMARR"/>
</dbReference>
<keyword evidence="2" id="KW-0238">DNA-binding</keyword>
<dbReference type="InterPro" id="IPR036388">
    <property type="entry name" value="WH-like_DNA-bd_sf"/>
</dbReference>
<dbReference type="PANTHER" id="PTHR33164">
    <property type="entry name" value="TRANSCRIPTIONAL REGULATOR, MARR FAMILY"/>
    <property type="match status" value="1"/>
</dbReference>
<name>A0A1V2H6E6_9PROT</name>
<evidence type="ECO:0000313" key="6">
    <source>
        <dbReference type="Proteomes" id="UP000188879"/>
    </source>
</evidence>
<gene>
    <name evidence="5" type="ORF">BKE38_06565</name>
</gene>
<dbReference type="RefSeq" id="WP_076956579.1">
    <property type="nucleotide sequence ID" value="NZ_MLCO01000050.1"/>
</dbReference>
<sequence length="157" mass="17074">MATDPAESALRAAFLTDLSVSGRKLRTLFDAIVRKRGLTLARARLLLHLRQHGATRQGELALVLELEHPTVVRLLDGLEKQGLIARHAVDGDRRAKLVAITEAAAPTVAELEQLIAELRVELLADIAEDDLATASRVLARLVQSIEAMGAAPRSHER</sequence>
<dbReference type="InterPro" id="IPR023187">
    <property type="entry name" value="Tscrpt_reg_MarR-type_CS"/>
</dbReference>
<keyword evidence="6" id="KW-1185">Reference proteome</keyword>
<dbReference type="InterPro" id="IPR039422">
    <property type="entry name" value="MarR/SlyA-like"/>
</dbReference>